<dbReference type="EMBL" id="JACVVK020000136">
    <property type="protein sequence ID" value="KAK7489539.1"/>
    <property type="molecule type" value="Genomic_DNA"/>
</dbReference>
<evidence type="ECO:0000313" key="2">
    <source>
        <dbReference type="Proteomes" id="UP001519460"/>
    </source>
</evidence>
<organism evidence="1 2">
    <name type="scientific">Batillaria attramentaria</name>
    <dbReference type="NCBI Taxonomy" id="370345"/>
    <lineage>
        <taxon>Eukaryota</taxon>
        <taxon>Metazoa</taxon>
        <taxon>Spiralia</taxon>
        <taxon>Lophotrochozoa</taxon>
        <taxon>Mollusca</taxon>
        <taxon>Gastropoda</taxon>
        <taxon>Caenogastropoda</taxon>
        <taxon>Sorbeoconcha</taxon>
        <taxon>Cerithioidea</taxon>
        <taxon>Batillariidae</taxon>
        <taxon>Batillaria</taxon>
    </lineage>
</organism>
<protein>
    <submittedName>
        <fullName evidence="1">Uncharacterized protein</fullName>
    </submittedName>
</protein>
<dbReference type="AlphaFoldDB" id="A0ABD0KQU6"/>
<dbReference type="Proteomes" id="UP001519460">
    <property type="component" value="Unassembled WGS sequence"/>
</dbReference>
<proteinExistence type="predicted"/>
<name>A0ABD0KQU6_9CAEN</name>
<comment type="caution">
    <text evidence="1">The sequence shown here is derived from an EMBL/GenBank/DDBJ whole genome shotgun (WGS) entry which is preliminary data.</text>
</comment>
<reference evidence="1 2" key="1">
    <citation type="journal article" date="2023" name="Sci. Data">
        <title>Genome assembly of the Korean intertidal mud-creeper Batillaria attramentaria.</title>
        <authorList>
            <person name="Patra A.K."/>
            <person name="Ho P.T."/>
            <person name="Jun S."/>
            <person name="Lee S.J."/>
            <person name="Kim Y."/>
            <person name="Won Y.J."/>
        </authorList>
    </citation>
    <scope>NUCLEOTIDE SEQUENCE [LARGE SCALE GENOMIC DNA]</scope>
    <source>
        <strain evidence="1">Wonlab-2016</strain>
    </source>
</reference>
<gene>
    <name evidence="1" type="ORF">BaRGS_00019173</name>
</gene>
<sequence length="113" mass="12031">MRFHGQCLRRRAGVPFSPLLTEFKGLGPPIFGLFAHCDEQRSGHRTRTADERPAGFCLSGNSSRELGVASHPGSSSLHGFGQLSASQCDISAVARLQSAVYLSRSSLPSCAAL</sequence>
<keyword evidence="2" id="KW-1185">Reference proteome</keyword>
<accession>A0ABD0KQU6</accession>
<evidence type="ECO:0000313" key="1">
    <source>
        <dbReference type="EMBL" id="KAK7489539.1"/>
    </source>
</evidence>